<comment type="caution">
    <text evidence="1">The sequence shown here is derived from an EMBL/GenBank/DDBJ whole genome shotgun (WGS) entry which is preliminary data.</text>
</comment>
<dbReference type="EMBL" id="LAZR01011626">
    <property type="protein sequence ID" value="KKM60717.1"/>
    <property type="molecule type" value="Genomic_DNA"/>
</dbReference>
<evidence type="ECO:0000313" key="1">
    <source>
        <dbReference type="EMBL" id="KKM60717.1"/>
    </source>
</evidence>
<proteinExistence type="predicted"/>
<name>A0A0F9LUE0_9ZZZZ</name>
<organism evidence="1">
    <name type="scientific">marine sediment metagenome</name>
    <dbReference type="NCBI Taxonomy" id="412755"/>
    <lineage>
        <taxon>unclassified sequences</taxon>
        <taxon>metagenomes</taxon>
        <taxon>ecological metagenomes</taxon>
    </lineage>
</organism>
<reference evidence="1" key="1">
    <citation type="journal article" date="2015" name="Nature">
        <title>Complex archaea that bridge the gap between prokaryotes and eukaryotes.</title>
        <authorList>
            <person name="Spang A."/>
            <person name="Saw J.H."/>
            <person name="Jorgensen S.L."/>
            <person name="Zaremba-Niedzwiedzka K."/>
            <person name="Martijn J."/>
            <person name="Lind A.E."/>
            <person name="van Eijk R."/>
            <person name="Schleper C."/>
            <person name="Guy L."/>
            <person name="Ettema T.J."/>
        </authorList>
    </citation>
    <scope>NUCLEOTIDE SEQUENCE</scope>
</reference>
<protein>
    <submittedName>
        <fullName evidence="1">Uncharacterized protein</fullName>
    </submittedName>
</protein>
<gene>
    <name evidence="1" type="ORF">LCGC14_1539080</name>
</gene>
<dbReference type="AlphaFoldDB" id="A0A0F9LUE0"/>
<sequence length="136" mass="16087">MKKKQPPEHKGLLKKTEVPHRPLVFSFKYFDASDAEICPTTFRENYTQALMQRLRDISSWTAQEFVTKPHKSIRNHSHDWPKTTRPKGFVNLNEQLQSCVGWQFQISSNKHGRVHGIIIDNVFYVIWLDHNHQLYS</sequence>
<accession>A0A0F9LUE0</accession>